<dbReference type="GO" id="GO:0005764">
    <property type="term" value="C:lysosome"/>
    <property type="evidence" value="ECO:0007669"/>
    <property type="project" value="UniProtKB-ARBA"/>
</dbReference>
<name>L8GXM9_ACACF</name>
<keyword evidence="10" id="KW-1185">Reference proteome</keyword>
<dbReference type="RefSeq" id="XP_004338854.1">
    <property type="nucleotide sequence ID" value="XM_004338806.1"/>
</dbReference>
<dbReference type="SMART" id="SM00173">
    <property type="entry name" value="RAS"/>
    <property type="match status" value="1"/>
</dbReference>
<dbReference type="GO" id="GO:0005525">
    <property type="term" value="F:GTP binding"/>
    <property type="evidence" value="ECO:0007669"/>
    <property type="project" value="UniProtKB-KW"/>
</dbReference>
<evidence type="ECO:0000313" key="9">
    <source>
        <dbReference type="EMBL" id="ELR16841.1"/>
    </source>
</evidence>
<dbReference type="PANTHER" id="PTHR47981:SF20">
    <property type="entry name" value="RAS-RELATED PROTEIN RAB-7A"/>
    <property type="match status" value="1"/>
</dbReference>
<reference evidence="9 10" key="1">
    <citation type="journal article" date="2013" name="Genome Biol.">
        <title>Genome of Acanthamoeba castellanii highlights extensive lateral gene transfer and early evolution of tyrosine kinase signaling.</title>
        <authorList>
            <person name="Clarke M."/>
            <person name="Lohan A.J."/>
            <person name="Liu B."/>
            <person name="Lagkouvardos I."/>
            <person name="Roy S."/>
            <person name="Zafar N."/>
            <person name="Bertelli C."/>
            <person name="Schilde C."/>
            <person name="Kianianmomeni A."/>
            <person name="Burglin T.R."/>
            <person name="Frech C."/>
            <person name="Turcotte B."/>
            <person name="Kopec K.O."/>
            <person name="Synnott J.M."/>
            <person name="Choo C."/>
            <person name="Paponov I."/>
            <person name="Finkler A."/>
            <person name="Soon Heng Tan C."/>
            <person name="Hutchins A.P."/>
            <person name="Weinmeier T."/>
            <person name="Rattei T."/>
            <person name="Chu J.S."/>
            <person name="Gimenez G."/>
            <person name="Irimia M."/>
            <person name="Rigden D.J."/>
            <person name="Fitzpatrick D.A."/>
            <person name="Lorenzo-Morales J."/>
            <person name="Bateman A."/>
            <person name="Chiu C.H."/>
            <person name="Tang P."/>
            <person name="Hegemann P."/>
            <person name="Fromm H."/>
            <person name="Raoult D."/>
            <person name="Greub G."/>
            <person name="Miranda-Saavedra D."/>
            <person name="Chen N."/>
            <person name="Nash P."/>
            <person name="Ginger M.L."/>
            <person name="Horn M."/>
            <person name="Schaap P."/>
            <person name="Caler L."/>
            <person name="Loftus B."/>
        </authorList>
    </citation>
    <scope>NUCLEOTIDE SEQUENCE [LARGE SCALE GENOMIC DNA]</scope>
    <source>
        <strain evidence="9 10">Neff</strain>
    </source>
</reference>
<evidence type="ECO:0000256" key="2">
    <source>
        <dbReference type="ARBA" id="ARBA00022448"/>
    </source>
</evidence>
<dbReference type="Pfam" id="PF00071">
    <property type="entry name" value="Ras"/>
    <property type="match status" value="1"/>
</dbReference>
<dbReference type="EMBL" id="KB007982">
    <property type="protein sequence ID" value="ELR16841.1"/>
    <property type="molecule type" value="Genomic_DNA"/>
</dbReference>
<dbReference type="GO" id="GO:0003924">
    <property type="term" value="F:GTPase activity"/>
    <property type="evidence" value="ECO:0007669"/>
    <property type="project" value="InterPro"/>
</dbReference>
<sequence>MEPERSYVSKVVLKVVVIGDSGVGKTSLMHQYVNKQFAYSYKATIGADFLMKDVVVDDQVVTLQIWDTAGQERFFSLGAGFYRGVDGCVLVYDVTNPKSFENLTNWRKELLHKIGGPKLDKLPPFVVIGNKIDLAEQRLVPEAMAIAWCQAHGSVTHYEGSAKDAINVEQAFKALVKEALANSQFETKCVFLPFATL</sequence>
<dbReference type="SMART" id="SM00175">
    <property type="entry name" value="RAB"/>
    <property type="match status" value="1"/>
</dbReference>
<dbReference type="GO" id="GO:0002682">
    <property type="term" value="P:regulation of immune system process"/>
    <property type="evidence" value="ECO:0007669"/>
    <property type="project" value="UniProtKB-ARBA"/>
</dbReference>
<comment type="similarity">
    <text evidence="1">Belongs to the small GTPase superfamily. Rab family.</text>
</comment>
<evidence type="ECO:0000313" key="10">
    <source>
        <dbReference type="Proteomes" id="UP000011083"/>
    </source>
</evidence>
<proteinExistence type="inferred from homology"/>
<dbReference type="GO" id="GO:0030139">
    <property type="term" value="C:endocytic vesicle"/>
    <property type="evidence" value="ECO:0007669"/>
    <property type="project" value="UniProtKB-ARBA"/>
</dbReference>
<dbReference type="PROSITE" id="PS51420">
    <property type="entry name" value="RHO"/>
    <property type="match status" value="1"/>
</dbReference>
<dbReference type="InterPro" id="IPR001806">
    <property type="entry name" value="Small_GTPase"/>
</dbReference>
<evidence type="ECO:0000256" key="3">
    <source>
        <dbReference type="ARBA" id="ARBA00022741"/>
    </source>
</evidence>
<keyword evidence="3" id="KW-0547">Nucleotide-binding</keyword>
<dbReference type="OMA" id="STHYKAT"/>
<evidence type="ECO:0000256" key="7">
    <source>
        <dbReference type="ARBA" id="ARBA00023289"/>
    </source>
</evidence>
<dbReference type="STRING" id="1257118.L8GXM9"/>
<dbReference type="SMART" id="SM00174">
    <property type="entry name" value="RHO"/>
    <property type="match status" value="1"/>
</dbReference>
<dbReference type="SUPFAM" id="SSF52540">
    <property type="entry name" value="P-loop containing nucleoside triphosphate hydrolases"/>
    <property type="match status" value="1"/>
</dbReference>
<evidence type="ECO:0000256" key="6">
    <source>
        <dbReference type="ARBA" id="ARBA00023288"/>
    </source>
</evidence>
<keyword evidence="5" id="KW-0342">GTP-binding</keyword>
<dbReference type="VEuPathDB" id="AmoebaDB:ACA1_383740"/>
<dbReference type="InterPro" id="IPR005225">
    <property type="entry name" value="Small_GTP-bd"/>
</dbReference>
<dbReference type="Gene3D" id="3.40.50.300">
    <property type="entry name" value="P-loop containing nucleotide triphosphate hydrolases"/>
    <property type="match status" value="1"/>
</dbReference>
<keyword evidence="7" id="KW-0636">Prenylation</keyword>
<evidence type="ECO:0000256" key="8">
    <source>
        <dbReference type="ARBA" id="ARBA00067801"/>
    </source>
</evidence>
<dbReference type="GO" id="GO:0005770">
    <property type="term" value="C:late endosome"/>
    <property type="evidence" value="ECO:0007669"/>
    <property type="project" value="UniProtKB-ARBA"/>
</dbReference>
<keyword evidence="4" id="KW-0653">Protein transport</keyword>
<dbReference type="Proteomes" id="UP000011083">
    <property type="component" value="Unassembled WGS sequence"/>
</dbReference>
<protein>
    <recommendedName>
        <fullName evidence="8">Ras-related protein Rab-7b</fullName>
    </recommendedName>
</protein>
<keyword evidence="2" id="KW-0813">Transport</keyword>
<dbReference type="FunFam" id="3.40.50.300:FF:000751">
    <property type="entry name" value="Rab family GTPase, putative"/>
    <property type="match status" value="1"/>
</dbReference>
<dbReference type="OrthoDB" id="1436450at2759"/>
<evidence type="ECO:0000256" key="4">
    <source>
        <dbReference type="ARBA" id="ARBA00022927"/>
    </source>
</evidence>
<evidence type="ECO:0000256" key="1">
    <source>
        <dbReference type="ARBA" id="ARBA00006270"/>
    </source>
</evidence>
<dbReference type="AlphaFoldDB" id="L8GXM9"/>
<dbReference type="KEGG" id="acan:ACA1_383740"/>
<dbReference type="GeneID" id="14917465"/>
<dbReference type="SMART" id="SM00176">
    <property type="entry name" value="RAN"/>
    <property type="match status" value="1"/>
</dbReference>
<dbReference type="InterPro" id="IPR027417">
    <property type="entry name" value="P-loop_NTPase"/>
</dbReference>
<dbReference type="PROSITE" id="PS51421">
    <property type="entry name" value="RAS"/>
    <property type="match status" value="1"/>
</dbReference>
<evidence type="ECO:0000256" key="5">
    <source>
        <dbReference type="ARBA" id="ARBA00023134"/>
    </source>
</evidence>
<dbReference type="PANTHER" id="PTHR47981">
    <property type="entry name" value="RAB FAMILY"/>
    <property type="match status" value="1"/>
</dbReference>
<dbReference type="PRINTS" id="PR00449">
    <property type="entry name" value="RASTRNSFRMNG"/>
</dbReference>
<accession>L8GXM9</accession>
<dbReference type="NCBIfam" id="TIGR00231">
    <property type="entry name" value="small_GTP"/>
    <property type="match status" value="1"/>
</dbReference>
<dbReference type="PROSITE" id="PS51419">
    <property type="entry name" value="RAB"/>
    <property type="match status" value="1"/>
</dbReference>
<gene>
    <name evidence="9" type="ORF">ACA1_383740</name>
</gene>
<organism evidence="9 10">
    <name type="scientific">Acanthamoeba castellanii (strain ATCC 30010 / Neff)</name>
    <dbReference type="NCBI Taxonomy" id="1257118"/>
    <lineage>
        <taxon>Eukaryota</taxon>
        <taxon>Amoebozoa</taxon>
        <taxon>Discosea</taxon>
        <taxon>Longamoebia</taxon>
        <taxon>Centramoebida</taxon>
        <taxon>Acanthamoebidae</taxon>
        <taxon>Acanthamoeba</taxon>
    </lineage>
</organism>
<keyword evidence="6" id="KW-0449">Lipoprotein</keyword>
<dbReference type="GO" id="GO:0015031">
    <property type="term" value="P:protein transport"/>
    <property type="evidence" value="ECO:0007669"/>
    <property type="project" value="UniProtKB-KW"/>
</dbReference>